<accession>A0A853BL44</accession>
<feature type="transmembrane region" description="Helical" evidence="2">
    <location>
        <begin position="159"/>
        <end position="180"/>
    </location>
</feature>
<evidence type="ECO:0000256" key="1">
    <source>
        <dbReference type="SAM" id="MobiDB-lite"/>
    </source>
</evidence>
<feature type="compositionally biased region" description="Polar residues" evidence="1">
    <location>
        <begin position="580"/>
        <end position="595"/>
    </location>
</feature>
<dbReference type="PANTHER" id="PTHR48125">
    <property type="entry name" value="LP07818P1"/>
    <property type="match status" value="1"/>
</dbReference>
<feature type="region of interest" description="Disordered" evidence="1">
    <location>
        <begin position="1"/>
        <end position="42"/>
    </location>
</feature>
<organism evidence="3 4">
    <name type="scientific">Streptomonospora nanhaiensis</name>
    <dbReference type="NCBI Taxonomy" id="1323731"/>
    <lineage>
        <taxon>Bacteria</taxon>
        <taxon>Bacillati</taxon>
        <taxon>Actinomycetota</taxon>
        <taxon>Actinomycetes</taxon>
        <taxon>Streptosporangiales</taxon>
        <taxon>Nocardiopsidaceae</taxon>
        <taxon>Streptomonospora</taxon>
    </lineage>
</organism>
<dbReference type="RefSeq" id="WP_179766795.1">
    <property type="nucleotide sequence ID" value="NZ_JACCFO010000001.1"/>
</dbReference>
<comment type="caution">
    <text evidence="3">The sequence shown here is derived from an EMBL/GenBank/DDBJ whole genome shotgun (WGS) entry which is preliminary data.</text>
</comment>
<keyword evidence="4" id="KW-1185">Reference proteome</keyword>
<feature type="compositionally biased region" description="Pro residues" evidence="1">
    <location>
        <begin position="7"/>
        <end position="36"/>
    </location>
</feature>
<feature type="region of interest" description="Disordered" evidence="1">
    <location>
        <begin position="580"/>
        <end position="601"/>
    </location>
</feature>
<reference evidence="3 4" key="1">
    <citation type="submission" date="2020-07" db="EMBL/GenBank/DDBJ databases">
        <title>Sequencing the genomes of 1000 actinobacteria strains.</title>
        <authorList>
            <person name="Klenk H.-P."/>
        </authorList>
    </citation>
    <scope>NUCLEOTIDE SEQUENCE [LARGE SCALE GENOMIC DNA]</scope>
    <source>
        <strain evidence="3 4">DSM 45927</strain>
    </source>
</reference>
<feature type="transmembrane region" description="Helical" evidence="2">
    <location>
        <begin position="211"/>
        <end position="232"/>
    </location>
</feature>
<feature type="region of interest" description="Disordered" evidence="1">
    <location>
        <begin position="288"/>
        <end position="318"/>
    </location>
</feature>
<gene>
    <name evidence="3" type="ORF">HNR12_001519</name>
</gene>
<dbReference type="PANTHER" id="PTHR48125:SF10">
    <property type="entry name" value="OS12G0136300 PROTEIN"/>
    <property type="match status" value="1"/>
</dbReference>
<sequence length="601" mass="64419">MTESQRPAPPPGGPQSSPQPPPPQQPPPSPQPPPPRGVDDIAGVSEFDPTTVLRCAAWQDVDFRRRVLAERQDHAYRALSREPGLDPRAVVAECARARRAASVAGAALASLWVPLLFVHLVVALLVLAAFALVTLTAFQQGTGQPGFRGTALQGKAMSVAAGAVLLMCVVVAGYVAYMAAAPPEPDPWTTPESDPYAPGAADPDAPAVFRIMPWPAALACYAVGAFVIALWYHQRRGAAVEDILRQDGGERASASGVGTVPVGFFSRFNPFIGTGVRYQEWPLTLDLRPARAPGDTGEPGDTHGGEAGGAHGTPSRSGPALVEALYEGLRTDLRRLGAEDGGRATPRPVDVADCVFLTGRRTHTPETVRDALVDPATGALRPEWVAEFIRGSHERARHFLEAGVSMWDGQIVVTAFVRLSVHGGSLRVEGETFVMPPIDPRHMAAVDAGTESGGRRALTALRRLLPDLGGFVTELVSHNLTRWRAERFAADYRRHLREGRTYIDFAPRLSIREAAAGTDYRQLFQLHDVRRVSGAITKRCLTSLSRALKREGYDTSDLDGIVQNINLGLQQFGGTATFSGPVSVGPRSTATQSLADSPKRP</sequence>
<evidence type="ECO:0000313" key="4">
    <source>
        <dbReference type="Proteomes" id="UP000575985"/>
    </source>
</evidence>
<dbReference type="Proteomes" id="UP000575985">
    <property type="component" value="Unassembled WGS sequence"/>
</dbReference>
<name>A0A853BL44_9ACTN</name>
<evidence type="ECO:0000256" key="2">
    <source>
        <dbReference type="SAM" id="Phobius"/>
    </source>
</evidence>
<protein>
    <submittedName>
        <fullName evidence="3">Uncharacterized protein</fullName>
    </submittedName>
</protein>
<keyword evidence="2" id="KW-1133">Transmembrane helix</keyword>
<dbReference type="AlphaFoldDB" id="A0A853BL44"/>
<feature type="transmembrane region" description="Helical" evidence="2">
    <location>
        <begin position="116"/>
        <end position="138"/>
    </location>
</feature>
<keyword evidence="2" id="KW-0472">Membrane</keyword>
<evidence type="ECO:0000313" key="3">
    <source>
        <dbReference type="EMBL" id="NYI95242.1"/>
    </source>
</evidence>
<dbReference type="EMBL" id="JACCFO010000001">
    <property type="protein sequence ID" value="NYI95242.1"/>
    <property type="molecule type" value="Genomic_DNA"/>
</dbReference>
<proteinExistence type="predicted"/>
<keyword evidence="2" id="KW-0812">Transmembrane</keyword>